<name>A0A081AN52_PHYNI</name>
<dbReference type="Proteomes" id="UP000028582">
    <property type="component" value="Unassembled WGS sequence"/>
</dbReference>
<protein>
    <submittedName>
        <fullName evidence="1">Uncharacterized protein</fullName>
    </submittedName>
</protein>
<feature type="non-terminal residue" evidence="1">
    <location>
        <position position="1"/>
    </location>
</feature>
<sequence>HYQYEADMGRYFEDEEEMHCVAPRYSRITHGLILDK</sequence>
<dbReference type="EMBL" id="ANJA01001000">
    <property type="protein sequence ID" value="ETO80313.1"/>
    <property type="molecule type" value="Genomic_DNA"/>
</dbReference>
<dbReference type="AlphaFoldDB" id="A0A081AN52"/>
<evidence type="ECO:0000313" key="2">
    <source>
        <dbReference type="Proteomes" id="UP000028582"/>
    </source>
</evidence>
<proteinExistence type="predicted"/>
<gene>
    <name evidence="1" type="ORF">F444_05178</name>
</gene>
<organism evidence="1 2">
    <name type="scientific">Phytophthora nicotianae P1976</name>
    <dbReference type="NCBI Taxonomy" id="1317066"/>
    <lineage>
        <taxon>Eukaryota</taxon>
        <taxon>Sar</taxon>
        <taxon>Stramenopiles</taxon>
        <taxon>Oomycota</taxon>
        <taxon>Peronosporomycetes</taxon>
        <taxon>Peronosporales</taxon>
        <taxon>Peronosporaceae</taxon>
        <taxon>Phytophthora</taxon>
    </lineage>
</organism>
<evidence type="ECO:0000313" key="1">
    <source>
        <dbReference type="EMBL" id="ETO80313.1"/>
    </source>
</evidence>
<accession>A0A081AN52</accession>
<comment type="caution">
    <text evidence="1">The sequence shown here is derived from an EMBL/GenBank/DDBJ whole genome shotgun (WGS) entry which is preliminary data.</text>
</comment>
<reference evidence="1 2" key="1">
    <citation type="submission" date="2013-11" db="EMBL/GenBank/DDBJ databases">
        <title>The Genome Sequence of Phytophthora parasitica P1976.</title>
        <authorList>
            <consortium name="The Broad Institute Genomics Platform"/>
            <person name="Russ C."/>
            <person name="Tyler B."/>
            <person name="Panabieres F."/>
            <person name="Shan W."/>
            <person name="Tripathy S."/>
            <person name="Grunwald N."/>
            <person name="Machado M."/>
            <person name="Johnson C.S."/>
            <person name="Walker B."/>
            <person name="Young S."/>
            <person name="Zeng Q."/>
            <person name="Gargeya S."/>
            <person name="Fitzgerald M."/>
            <person name="Haas B."/>
            <person name="Abouelleil A."/>
            <person name="Allen A.W."/>
            <person name="Alvarado L."/>
            <person name="Arachchi H.M."/>
            <person name="Berlin A.M."/>
            <person name="Chapman S.B."/>
            <person name="Gainer-Dewar J."/>
            <person name="Goldberg J."/>
            <person name="Griggs A."/>
            <person name="Gujja S."/>
            <person name="Hansen M."/>
            <person name="Howarth C."/>
            <person name="Imamovic A."/>
            <person name="Ireland A."/>
            <person name="Larimer J."/>
            <person name="McCowan C."/>
            <person name="Murphy C."/>
            <person name="Pearson M."/>
            <person name="Poon T.W."/>
            <person name="Priest M."/>
            <person name="Roberts A."/>
            <person name="Saif S."/>
            <person name="Shea T."/>
            <person name="Sisk P."/>
            <person name="Sykes S."/>
            <person name="Wortman J."/>
            <person name="Nusbaum C."/>
            <person name="Birren B."/>
        </authorList>
    </citation>
    <scope>NUCLEOTIDE SEQUENCE [LARGE SCALE GENOMIC DNA]</scope>
    <source>
        <strain evidence="1 2">P1976</strain>
    </source>
</reference>